<dbReference type="HAMAP" id="MF_02033">
    <property type="entry name" value="FtsA"/>
    <property type="match status" value="1"/>
</dbReference>
<keyword evidence="3 5" id="KW-0472">Membrane</keyword>
<proteinExistence type="inferred from homology"/>
<dbReference type="SUPFAM" id="SSF53067">
    <property type="entry name" value="Actin-like ATPase domain"/>
    <property type="match status" value="2"/>
</dbReference>
<dbReference type="SMART" id="SM00842">
    <property type="entry name" value="FtsA"/>
    <property type="match status" value="1"/>
</dbReference>
<dbReference type="AlphaFoldDB" id="A0A953HY99"/>
<evidence type="ECO:0000313" key="9">
    <source>
        <dbReference type="Proteomes" id="UP000732377"/>
    </source>
</evidence>
<dbReference type="PIRSF" id="PIRSF003101">
    <property type="entry name" value="FtsA"/>
    <property type="match status" value="1"/>
</dbReference>
<evidence type="ECO:0000256" key="5">
    <source>
        <dbReference type="HAMAP-Rule" id="MF_02033"/>
    </source>
</evidence>
<comment type="subcellular location">
    <subcellularLocation>
        <location evidence="5">Cell membrane</location>
        <topology evidence="5">Peripheral membrane protein</topology>
        <orientation evidence="5">Cytoplasmic side</orientation>
    </subcellularLocation>
    <text evidence="5">Localizes to the Z ring in an FtsZ-dependent manner. Targeted to the membrane through a conserved C-terminal amphipathic helix.</text>
</comment>
<reference evidence="8" key="1">
    <citation type="submission" date="2017-11" db="EMBL/GenBank/DDBJ databases">
        <title>Three new genomes from thermophilic consortium.</title>
        <authorList>
            <person name="Quaggio R."/>
            <person name="Amgarten D."/>
            <person name="Setubal J.C."/>
        </authorList>
    </citation>
    <scope>NUCLEOTIDE SEQUENCE</scope>
    <source>
        <strain evidence="8">ZCTH01-B2</strain>
    </source>
</reference>
<dbReference type="InterPro" id="IPR003494">
    <property type="entry name" value="SHS2_FtsA"/>
</dbReference>
<dbReference type="Gene3D" id="3.30.420.40">
    <property type="match status" value="2"/>
</dbReference>
<keyword evidence="4 5" id="KW-0131">Cell cycle</keyword>
<dbReference type="PANTHER" id="PTHR32432:SF4">
    <property type="entry name" value="CELL DIVISION PROTEIN FTSA"/>
    <property type="match status" value="1"/>
</dbReference>
<dbReference type="Pfam" id="PF02491">
    <property type="entry name" value="SHS2_FTSA"/>
    <property type="match status" value="1"/>
</dbReference>
<evidence type="ECO:0000256" key="6">
    <source>
        <dbReference type="PIRNR" id="PIRNR003101"/>
    </source>
</evidence>
<dbReference type="GO" id="GO:0009898">
    <property type="term" value="C:cytoplasmic side of plasma membrane"/>
    <property type="evidence" value="ECO:0007669"/>
    <property type="project" value="UniProtKB-UniRule"/>
</dbReference>
<dbReference type="NCBIfam" id="TIGR01174">
    <property type="entry name" value="ftsA"/>
    <property type="match status" value="1"/>
</dbReference>
<dbReference type="InterPro" id="IPR020823">
    <property type="entry name" value="Cell_div_FtsA"/>
</dbReference>
<evidence type="ECO:0000313" key="8">
    <source>
        <dbReference type="EMBL" id="MBY6274877.1"/>
    </source>
</evidence>
<evidence type="ECO:0000259" key="7">
    <source>
        <dbReference type="SMART" id="SM00842"/>
    </source>
</evidence>
<accession>A0A953HY99</accession>
<name>A0A953HY99_SYMTR</name>
<organism evidence="8 9">
    <name type="scientific">Symbiobacterium thermophilum</name>
    <dbReference type="NCBI Taxonomy" id="2734"/>
    <lineage>
        <taxon>Bacteria</taxon>
        <taxon>Bacillati</taxon>
        <taxon>Bacillota</taxon>
        <taxon>Clostridia</taxon>
        <taxon>Eubacteriales</taxon>
        <taxon>Symbiobacteriaceae</taxon>
        <taxon>Symbiobacterium</taxon>
    </lineage>
</organism>
<dbReference type="PANTHER" id="PTHR32432">
    <property type="entry name" value="CELL DIVISION PROTEIN FTSA-RELATED"/>
    <property type="match status" value="1"/>
</dbReference>
<comment type="similarity">
    <text evidence="5 6">Belongs to the FtsA/MreB family.</text>
</comment>
<dbReference type="InterPro" id="IPR050696">
    <property type="entry name" value="FtsA/MreB"/>
</dbReference>
<dbReference type="GO" id="GO:0032153">
    <property type="term" value="C:cell division site"/>
    <property type="evidence" value="ECO:0007669"/>
    <property type="project" value="UniProtKB-UniRule"/>
</dbReference>
<keyword evidence="1 5" id="KW-1003">Cell membrane</keyword>
<dbReference type="Pfam" id="PF14450">
    <property type="entry name" value="FtsA"/>
    <property type="match status" value="1"/>
</dbReference>
<dbReference type="GO" id="GO:0043093">
    <property type="term" value="P:FtsZ-dependent cytokinesis"/>
    <property type="evidence" value="ECO:0007669"/>
    <property type="project" value="UniProtKB-UniRule"/>
</dbReference>
<evidence type="ECO:0000256" key="3">
    <source>
        <dbReference type="ARBA" id="ARBA00023136"/>
    </source>
</evidence>
<gene>
    <name evidence="5 8" type="primary">ftsA</name>
    <name evidence="8" type="ORF">CWE10_01465</name>
</gene>
<dbReference type="CDD" id="cd24048">
    <property type="entry name" value="ASKHA_NBD_FtsA"/>
    <property type="match status" value="1"/>
</dbReference>
<dbReference type="EMBL" id="PIUK01000006">
    <property type="protein sequence ID" value="MBY6274877.1"/>
    <property type="molecule type" value="Genomic_DNA"/>
</dbReference>
<comment type="subunit">
    <text evidence="5">Self-interacts. Interacts with FtsZ.</text>
</comment>
<comment type="function">
    <text evidence="5 6">Cell division protein that is involved in the assembly of the Z ring. May serve as a membrane anchor for the Z ring.</text>
</comment>
<comment type="caution">
    <text evidence="8">The sequence shown here is derived from an EMBL/GenBank/DDBJ whole genome shotgun (WGS) entry which is preliminary data.</text>
</comment>
<evidence type="ECO:0000256" key="1">
    <source>
        <dbReference type="ARBA" id="ARBA00022475"/>
    </source>
</evidence>
<evidence type="ECO:0000256" key="2">
    <source>
        <dbReference type="ARBA" id="ARBA00022618"/>
    </source>
</evidence>
<sequence length="419" mass="42860">MEGAGSVAENLVLGLDAGSTHVAAALAEAPEGGEPRVIGVGLVPSAGVYRGLISDLSAAARAMRKAAEAACAMAGRPQVNRAVISISGAHLRSEVGAAAVAVPRPAAGVTPELVRRVLDAAAEAVEPSAGRERVHVIPRSYQLDGSVPLRDPMGLCGRTLAAEVQVVTGDALHVQNHLRAASQAGFEVADYLVAVRAAGEAVLTPEEREEGVLLLDIGGGTTGVAVYELGHLFHLAVLPVGGDHITHDLATVLRIPVETAERLKRERGWAAPRLAGDGTVTLPTPSGLNTYEVSEKYVAEIIGSRVEEILQMAAAAVKRSGYAGLFPAGLVLTGGGSRLRGLAGYAGDCLSLKSRIGTPADSLAAEPELAAAAGLALWGVRAAPAAAEGGEPSEPATDAAEARPARAGRLRDWLKALFH</sequence>
<dbReference type="InterPro" id="IPR043129">
    <property type="entry name" value="ATPase_NBD"/>
</dbReference>
<protein>
    <recommendedName>
        <fullName evidence="5 6">Cell division protein FtsA</fullName>
    </recommendedName>
</protein>
<feature type="domain" description="SHS2" evidence="7">
    <location>
        <begin position="12"/>
        <end position="202"/>
    </location>
</feature>
<keyword evidence="2 5" id="KW-0132">Cell division</keyword>
<evidence type="ECO:0000256" key="4">
    <source>
        <dbReference type="ARBA" id="ARBA00023306"/>
    </source>
</evidence>
<dbReference type="Proteomes" id="UP000732377">
    <property type="component" value="Unassembled WGS sequence"/>
</dbReference>